<reference evidence="2 3" key="1">
    <citation type="submission" date="2024-03" db="EMBL/GenBank/DDBJ databases">
        <authorList>
            <person name="Jo J.-H."/>
        </authorList>
    </citation>
    <scope>NUCLEOTIDE SEQUENCE [LARGE SCALE GENOMIC DNA]</scope>
    <source>
        <strain evidence="2 3">PS1R-30</strain>
    </source>
</reference>
<evidence type="ECO:0000256" key="1">
    <source>
        <dbReference type="SAM" id="Phobius"/>
    </source>
</evidence>
<dbReference type="Proteomes" id="UP001361239">
    <property type="component" value="Unassembled WGS sequence"/>
</dbReference>
<evidence type="ECO:0000313" key="2">
    <source>
        <dbReference type="EMBL" id="MEJ5975565.1"/>
    </source>
</evidence>
<dbReference type="EMBL" id="JBBHJZ010000001">
    <property type="protein sequence ID" value="MEJ5975565.1"/>
    <property type="molecule type" value="Genomic_DNA"/>
</dbReference>
<comment type="caution">
    <text evidence="2">The sequence shown here is derived from an EMBL/GenBank/DDBJ whole genome shotgun (WGS) entry which is preliminary data.</text>
</comment>
<evidence type="ECO:0000313" key="3">
    <source>
        <dbReference type="Proteomes" id="UP001361239"/>
    </source>
</evidence>
<keyword evidence="1" id="KW-0472">Membrane</keyword>
<name>A0ABU8RR44_9SPHN</name>
<sequence length="43" mass="4283">MSKRRPAATTGSGGNCLMLGAIAIAVLLLLIGGLAHIHGAISR</sequence>
<accession>A0ABU8RR44</accession>
<keyword evidence="1" id="KW-1133">Transmembrane helix</keyword>
<feature type="transmembrane region" description="Helical" evidence="1">
    <location>
        <begin position="12"/>
        <end position="37"/>
    </location>
</feature>
<keyword evidence="1" id="KW-0812">Transmembrane</keyword>
<proteinExistence type="predicted"/>
<organism evidence="2 3">
    <name type="scientific">Novosphingobium anseongense</name>
    <dbReference type="NCBI Taxonomy" id="3133436"/>
    <lineage>
        <taxon>Bacteria</taxon>
        <taxon>Pseudomonadati</taxon>
        <taxon>Pseudomonadota</taxon>
        <taxon>Alphaproteobacteria</taxon>
        <taxon>Sphingomonadales</taxon>
        <taxon>Sphingomonadaceae</taxon>
        <taxon>Novosphingobium</taxon>
    </lineage>
</organism>
<protein>
    <submittedName>
        <fullName evidence="2">Uncharacterized protein</fullName>
    </submittedName>
</protein>
<keyword evidence="3" id="KW-1185">Reference proteome</keyword>
<gene>
    <name evidence="2" type="ORF">WG901_02880</name>
</gene>
<dbReference type="RefSeq" id="WP_339585505.1">
    <property type="nucleotide sequence ID" value="NZ_JBBHJZ010000001.1"/>
</dbReference>